<dbReference type="Pfam" id="PF00890">
    <property type="entry name" value="FAD_binding_2"/>
    <property type="match status" value="1"/>
</dbReference>
<evidence type="ECO:0000313" key="5">
    <source>
        <dbReference type="EMBL" id="KHM51973.1"/>
    </source>
</evidence>
<protein>
    <submittedName>
        <fullName evidence="5">Glycerol-3-phosphate dehydrogenase</fullName>
    </submittedName>
</protein>
<dbReference type="GO" id="GO:0009331">
    <property type="term" value="C:glycerol-3-phosphate dehydrogenase (FAD) complex"/>
    <property type="evidence" value="ECO:0007669"/>
    <property type="project" value="InterPro"/>
</dbReference>
<accession>A0A0B2JYY3</accession>
<dbReference type="eggNOG" id="COG3075">
    <property type="taxonomic scope" value="Bacteria"/>
</dbReference>
<sequence>MSKSDVVVIGNGFAGLMSALVSADQGKKVTLLSYGAGTFPLNSGVIDVLGYDDSGKAVANPAQAVSAVADEHPYKKIGTQALEESVKFFQDVVAAEGFPYVGSLNEQQWLVTGVGTLKPSCLVPESMQGSKCFEASEIVLVGIKGLKDYYVDMVAENLAKELGNDKKYTVVTVDPHYQGARDLTTKDVAAWMDTEAGYADFVSQVKGNAGAGKVILVPQILGLKGNVVYKKIVAELGCPVVETTAMPPSVNGLRLRDVLLSALKKKGITVIENAKAEEAVIEGSKAVAIKAGGEVRLQTYNADKFIVATGGFYSGGITMRDFGEAKEVVFGLPVECDCVEERWVNKQLFSDKKQTFAKTGVRVDATLRGVNESGNVVLENVYVAGRNLSGYDFCFEHSGNGVALASAYKAAKA</sequence>
<evidence type="ECO:0000259" key="4">
    <source>
        <dbReference type="Pfam" id="PF00890"/>
    </source>
</evidence>
<dbReference type="InterPro" id="IPR036188">
    <property type="entry name" value="FAD/NAD-bd_sf"/>
</dbReference>
<reference evidence="5 6" key="1">
    <citation type="journal article" date="2013" name="PLoS ONE">
        <title>Identification and characterization of three novel lipases belonging to families II and V from Anaerovibrio lipolyticus 5ST.</title>
        <authorList>
            <person name="Prive F."/>
            <person name="Kaderbhai N.N."/>
            <person name="Girdwood S."/>
            <person name="Worgan H.J."/>
            <person name="Pinloche E."/>
            <person name="Scollan N.D."/>
            <person name="Huws S.A."/>
            <person name="Newbold C.J."/>
        </authorList>
    </citation>
    <scope>NUCLEOTIDE SEQUENCE [LARGE SCALE GENOMIC DNA]</scope>
    <source>
        <strain evidence="5 6">5S</strain>
    </source>
</reference>
<keyword evidence="2" id="KW-0288">FMN</keyword>
<proteinExistence type="predicted"/>
<keyword evidence="6" id="KW-1185">Reference proteome</keyword>
<dbReference type="SUPFAM" id="SSF51905">
    <property type="entry name" value="FAD/NAD(P)-binding domain"/>
    <property type="match status" value="1"/>
</dbReference>
<dbReference type="GO" id="GO:0004368">
    <property type="term" value="F:glycerol-3-phosphate dehydrogenase (quinone) activity"/>
    <property type="evidence" value="ECO:0007669"/>
    <property type="project" value="InterPro"/>
</dbReference>
<gene>
    <name evidence="5" type="ORF">NZ47_07555</name>
</gene>
<dbReference type="STRING" id="82374.NZ47_07555"/>
<evidence type="ECO:0000256" key="3">
    <source>
        <dbReference type="ARBA" id="ARBA00023002"/>
    </source>
</evidence>
<evidence type="ECO:0000256" key="2">
    <source>
        <dbReference type="ARBA" id="ARBA00022643"/>
    </source>
</evidence>
<dbReference type="RefSeq" id="WP_039208663.1">
    <property type="nucleotide sequence ID" value="NZ_JSCE01000156.1"/>
</dbReference>
<dbReference type="Gene3D" id="3.50.50.60">
    <property type="entry name" value="FAD/NAD(P)-binding domain"/>
    <property type="match status" value="2"/>
</dbReference>
<dbReference type="PIRSF" id="PIRSF000141">
    <property type="entry name" value="Anaerobic_G3P_dh"/>
    <property type="match status" value="1"/>
</dbReference>
<feature type="domain" description="FAD-dependent oxidoreductase 2 FAD-binding" evidence="4">
    <location>
        <begin position="5"/>
        <end position="402"/>
    </location>
</feature>
<keyword evidence="1" id="KW-0285">Flavoprotein</keyword>
<dbReference type="AlphaFoldDB" id="A0A0B2JYY3"/>
<dbReference type="Proteomes" id="UP000030993">
    <property type="component" value="Unassembled WGS sequence"/>
</dbReference>
<dbReference type="InterPro" id="IPR009158">
    <property type="entry name" value="G3P_DH_GlpB_su"/>
</dbReference>
<evidence type="ECO:0000256" key="1">
    <source>
        <dbReference type="ARBA" id="ARBA00022630"/>
    </source>
</evidence>
<dbReference type="NCBIfam" id="TIGR03378">
    <property type="entry name" value="glycerol3P_GlpB"/>
    <property type="match status" value="1"/>
</dbReference>
<organism evidence="5 6">
    <name type="scientific">Anaerovibrio lipolyticus</name>
    <dbReference type="NCBI Taxonomy" id="82374"/>
    <lineage>
        <taxon>Bacteria</taxon>
        <taxon>Bacillati</taxon>
        <taxon>Bacillota</taxon>
        <taxon>Negativicutes</taxon>
        <taxon>Selenomonadales</taxon>
        <taxon>Selenomonadaceae</taxon>
        <taxon>Anaerovibrio</taxon>
    </lineage>
</organism>
<evidence type="ECO:0000313" key="6">
    <source>
        <dbReference type="Proteomes" id="UP000030993"/>
    </source>
</evidence>
<comment type="caution">
    <text evidence="5">The sequence shown here is derived from an EMBL/GenBank/DDBJ whole genome shotgun (WGS) entry which is preliminary data.</text>
</comment>
<keyword evidence="3" id="KW-0560">Oxidoreductase</keyword>
<dbReference type="EMBL" id="JSCE01000156">
    <property type="protein sequence ID" value="KHM51973.1"/>
    <property type="molecule type" value="Genomic_DNA"/>
</dbReference>
<dbReference type="InterPro" id="IPR003953">
    <property type="entry name" value="FAD-dep_OxRdtase_2_FAD-bd"/>
</dbReference>
<name>A0A0B2JYY3_9FIRM</name>